<dbReference type="InterPro" id="IPR015854">
    <property type="entry name" value="ABC_transpr_LolD-like"/>
</dbReference>
<keyword evidence="3" id="KW-0067">ATP-binding</keyword>
<dbReference type="InterPro" id="IPR017911">
    <property type="entry name" value="MacB-like_ATP-bd"/>
</dbReference>
<evidence type="ECO:0000256" key="3">
    <source>
        <dbReference type="ARBA" id="ARBA00022840"/>
    </source>
</evidence>
<dbReference type="GO" id="GO:0016887">
    <property type="term" value="F:ATP hydrolysis activity"/>
    <property type="evidence" value="ECO:0007669"/>
    <property type="project" value="InterPro"/>
</dbReference>
<organism evidence="5">
    <name type="scientific">marine metagenome</name>
    <dbReference type="NCBI Taxonomy" id="408172"/>
    <lineage>
        <taxon>unclassified sequences</taxon>
        <taxon>metagenomes</taxon>
        <taxon>ecological metagenomes</taxon>
    </lineage>
</organism>
<dbReference type="PANTHER" id="PTHR24220:SF86">
    <property type="entry name" value="ABC TRANSPORTER ABCH.1"/>
    <property type="match status" value="1"/>
</dbReference>
<feature type="non-terminal residue" evidence="5">
    <location>
        <position position="1"/>
    </location>
</feature>
<dbReference type="FunFam" id="3.40.50.300:FF:000032">
    <property type="entry name" value="Export ABC transporter ATP-binding protein"/>
    <property type="match status" value="1"/>
</dbReference>
<sequence length="224" mass="24568">VIQVEDVHKSYDLGETFVHALRGVSFSIKVGEFVSIMGPSGSGKSTLMNIVGCLDTPSKGTYLLNDRNVGNLDEEQLAGIRNEEIGFVFQKFHLLPRSSALENVALPLKYASVKQSERLTRAEEVLDKVGLSNRLTHKPTELSGGEQQRVAIARALVNSPSILFADEPTGNLDSKTGHQVLEIFKDLNKRGQTIVVITHEREIAEQSQRTITIKDGEIGSDSIN</sequence>
<proteinExistence type="predicted"/>
<dbReference type="InterPro" id="IPR003439">
    <property type="entry name" value="ABC_transporter-like_ATP-bd"/>
</dbReference>
<dbReference type="AlphaFoldDB" id="A0A381VPN3"/>
<dbReference type="GO" id="GO:0005886">
    <property type="term" value="C:plasma membrane"/>
    <property type="evidence" value="ECO:0007669"/>
    <property type="project" value="TreeGrafter"/>
</dbReference>
<gene>
    <name evidence="5" type="ORF">METZ01_LOCUS95086</name>
</gene>
<dbReference type="Pfam" id="PF00005">
    <property type="entry name" value="ABC_tran"/>
    <property type="match status" value="1"/>
</dbReference>
<dbReference type="InterPro" id="IPR017871">
    <property type="entry name" value="ABC_transporter-like_CS"/>
</dbReference>
<dbReference type="Gene3D" id="3.40.50.300">
    <property type="entry name" value="P-loop containing nucleotide triphosphate hydrolases"/>
    <property type="match status" value="1"/>
</dbReference>
<dbReference type="SUPFAM" id="SSF52540">
    <property type="entry name" value="P-loop containing nucleoside triphosphate hydrolases"/>
    <property type="match status" value="1"/>
</dbReference>
<dbReference type="InterPro" id="IPR027417">
    <property type="entry name" value="P-loop_NTPase"/>
</dbReference>
<dbReference type="PANTHER" id="PTHR24220">
    <property type="entry name" value="IMPORT ATP-BINDING PROTEIN"/>
    <property type="match status" value="1"/>
</dbReference>
<protein>
    <recommendedName>
        <fullName evidence="4">ABC transporter domain-containing protein</fullName>
    </recommendedName>
</protein>
<dbReference type="InterPro" id="IPR003593">
    <property type="entry name" value="AAA+_ATPase"/>
</dbReference>
<dbReference type="GO" id="GO:0005524">
    <property type="term" value="F:ATP binding"/>
    <property type="evidence" value="ECO:0007669"/>
    <property type="project" value="UniProtKB-KW"/>
</dbReference>
<reference evidence="5" key="1">
    <citation type="submission" date="2018-05" db="EMBL/GenBank/DDBJ databases">
        <authorList>
            <person name="Lanie J.A."/>
            <person name="Ng W.-L."/>
            <person name="Kazmierczak K.M."/>
            <person name="Andrzejewski T.M."/>
            <person name="Davidsen T.M."/>
            <person name="Wayne K.J."/>
            <person name="Tettelin H."/>
            <person name="Glass J.I."/>
            <person name="Rusch D."/>
            <person name="Podicherti R."/>
            <person name="Tsui H.-C.T."/>
            <person name="Winkler M.E."/>
        </authorList>
    </citation>
    <scope>NUCLEOTIDE SEQUENCE</scope>
</reference>
<dbReference type="GO" id="GO:0098796">
    <property type="term" value="C:membrane protein complex"/>
    <property type="evidence" value="ECO:0007669"/>
    <property type="project" value="UniProtKB-ARBA"/>
</dbReference>
<evidence type="ECO:0000256" key="1">
    <source>
        <dbReference type="ARBA" id="ARBA00022448"/>
    </source>
</evidence>
<evidence type="ECO:0000259" key="4">
    <source>
        <dbReference type="PROSITE" id="PS50893"/>
    </source>
</evidence>
<dbReference type="EMBL" id="UINC01009415">
    <property type="protein sequence ID" value="SVA42232.1"/>
    <property type="molecule type" value="Genomic_DNA"/>
</dbReference>
<keyword evidence="1" id="KW-0813">Transport</keyword>
<dbReference type="GO" id="GO:0022857">
    <property type="term" value="F:transmembrane transporter activity"/>
    <property type="evidence" value="ECO:0007669"/>
    <property type="project" value="TreeGrafter"/>
</dbReference>
<dbReference type="PROSITE" id="PS50893">
    <property type="entry name" value="ABC_TRANSPORTER_2"/>
    <property type="match status" value="1"/>
</dbReference>
<name>A0A381VPN3_9ZZZZ</name>
<evidence type="ECO:0000256" key="2">
    <source>
        <dbReference type="ARBA" id="ARBA00022741"/>
    </source>
</evidence>
<keyword evidence="2" id="KW-0547">Nucleotide-binding</keyword>
<feature type="domain" description="ABC transporter" evidence="4">
    <location>
        <begin position="2"/>
        <end position="223"/>
    </location>
</feature>
<dbReference type="PROSITE" id="PS00211">
    <property type="entry name" value="ABC_TRANSPORTER_1"/>
    <property type="match status" value="1"/>
</dbReference>
<dbReference type="CDD" id="cd03255">
    <property type="entry name" value="ABC_MJ0796_LolCDE_FtsE"/>
    <property type="match status" value="1"/>
</dbReference>
<accession>A0A381VPN3</accession>
<dbReference type="SMART" id="SM00382">
    <property type="entry name" value="AAA"/>
    <property type="match status" value="1"/>
</dbReference>
<evidence type="ECO:0000313" key="5">
    <source>
        <dbReference type="EMBL" id="SVA42232.1"/>
    </source>
</evidence>